<evidence type="ECO:0000256" key="4">
    <source>
        <dbReference type="ARBA" id="ARBA00022741"/>
    </source>
</evidence>
<keyword evidence="3" id="KW-0813">Transport</keyword>
<accession>A0ABV6JRV3</accession>
<keyword evidence="5 7" id="KW-0067">ATP-binding</keyword>
<keyword evidence="4" id="KW-0547">Nucleotide-binding</keyword>
<reference evidence="7 8" key="1">
    <citation type="submission" date="2024-09" db="EMBL/GenBank/DDBJ databases">
        <authorList>
            <person name="Sun Q."/>
            <person name="Mori K."/>
        </authorList>
    </citation>
    <scope>NUCLEOTIDE SEQUENCE [LARGE SCALE GENOMIC DNA]</scope>
    <source>
        <strain evidence="7 8">TBRC 5777</strain>
    </source>
</reference>
<dbReference type="EMBL" id="JBHLUN010000006">
    <property type="protein sequence ID" value="MFC0408458.1"/>
    <property type="molecule type" value="Genomic_DNA"/>
</dbReference>
<dbReference type="CDD" id="cd03257">
    <property type="entry name" value="ABC_NikE_OppD_transporters"/>
    <property type="match status" value="1"/>
</dbReference>
<organism evidence="7 8">
    <name type="scientific">Roseomonas elaeocarpi</name>
    <dbReference type="NCBI Taxonomy" id="907779"/>
    <lineage>
        <taxon>Bacteria</taxon>
        <taxon>Pseudomonadati</taxon>
        <taxon>Pseudomonadota</taxon>
        <taxon>Alphaproteobacteria</taxon>
        <taxon>Acetobacterales</taxon>
        <taxon>Roseomonadaceae</taxon>
        <taxon>Roseomonas</taxon>
    </lineage>
</organism>
<dbReference type="Pfam" id="PF08352">
    <property type="entry name" value="oligo_HPY"/>
    <property type="match status" value="1"/>
</dbReference>
<evidence type="ECO:0000256" key="1">
    <source>
        <dbReference type="ARBA" id="ARBA00004417"/>
    </source>
</evidence>
<dbReference type="GO" id="GO:0005524">
    <property type="term" value="F:ATP binding"/>
    <property type="evidence" value="ECO:0007669"/>
    <property type="project" value="UniProtKB-KW"/>
</dbReference>
<dbReference type="SUPFAM" id="SSF52540">
    <property type="entry name" value="P-loop containing nucleoside triphosphate hydrolases"/>
    <property type="match status" value="1"/>
</dbReference>
<evidence type="ECO:0000313" key="8">
    <source>
        <dbReference type="Proteomes" id="UP001589865"/>
    </source>
</evidence>
<dbReference type="Gene3D" id="3.40.50.300">
    <property type="entry name" value="P-loop containing nucleotide triphosphate hydrolases"/>
    <property type="match status" value="1"/>
</dbReference>
<dbReference type="PANTHER" id="PTHR43776:SF7">
    <property type="entry name" value="D,D-DIPEPTIDE TRANSPORT ATP-BINDING PROTEIN DDPF-RELATED"/>
    <property type="match status" value="1"/>
</dbReference>
<sequence>MSGATTSPAPQALRVSDLAVHYAGRSGPPVRAVDGVSFSVAAGETLGLVGESGCGKSSVSNAVMGLLSPARGSIQVAGQEVVGADRGRLREIRTQMQMVFQDPATSLNPRMTVGAAVGEPLLVRGLARGRALRDRVAALLTEVGLRPEHADRYPHQFSGGQRQRVVIARALALRPALLVCDEPVSALDVSVRAQILNLLVELQRTHHMASLFVSHDLAVVRHVCDRVAVMYLGRLAELAPRDALYAAPRHPYTRALLASVPEPDPVRQRAKPRVPLAGEIPSPARPPSGCRFHTRCPMAQEVCRVEEPVWRPVGESMVACHFATA</sequence>
<dbReference type="InterPro" id="IPR050319">
    <property type="entry name" value="ABC_transp_ATP-bind"/>
</dbReference>
<feature type="domain" description="ABC transporter" evidence="6">
    <location>
        <begin position="13"/>
        <end position="257"/>
    </location>
</feature>
<comment type="caution">
    <text evidence="7">The sequence shown here is derived from an EMBL/GenBank/DDBJ whole genome shotgun (WGS) entry which is preliminary data.</text>
</comment>
<evidence type="ECO:0000256" key="2">
    <source>
        <dbReference type="ARBA" id="ARBA00005417"/>
    </source>
</evidence>
<dbReference type="PROSITE" id="PS00211">
    <property type="entry name" value="ABC_TRANSPORTER_1"/>
    <property type="match status" value="1"/>
</dbReference>
<dbReference type="NCBIfam" id="TIGR01727">
    <property type="entry name" value="oligo_HPY"/>
    <property type="match status" value="1"/>
</dbReference>
<dbReference type="SMART" id="SM00382">
    <property type="entry name" value="AAA"/>
    <property type="match status" value="1"/>
</dbReference>
<evidence type="ECO:0000313" key="7">
    <source>
        <dbReference type="EMBL" id="MFC0408458.1"/>
    </source>
</evidence>
<dbReference type="InterPro" id="IPR003439">
    <property type="entry name" value="ABC_transporter-like_ATP-bd"/>
</dbReference>
<dbReference type="RefSeq" id="WP_377044210.1">
    <property type="nucleotide sequence ID" value="NZ_JBHLUN010000006.1"/>
</dbReference>
<name>A0ABV6JRV3_9PROT</name>
<dbReference type="InterPro" id="IPR027417">
    <property type="entry name" value="P-loop_NTPase"/>
</dbReference>
<dbReference type="InterPro" id="IPR003593">
    <property type="entry name" value="AAA+_ATPase"/>
</dbReference>
<dbReference type="Proteomes" id="UP001589865">
    <property type="component" value="Unassembled WGS sequence"/>
</dbReference>
<dbReference type="Pfam" id="PF00005">
    <property type="entry name" value="ABC_tran"/>
    <property type="match status" value="1"/>
</dbReference>
<evidence type="ECO:0000256" key="5">
    <source>
        <dbReference type="ARBA" id="ARBA00022840"/>
    </source>
</evidence>
<protein>
    <submittedName>
        <fullName evidence="7">ABC transporter ATP-binding protein</fullName>
    </submittedName>
</protein>
<dbReference type="PANTHER" id="PTHR43776">
    <property type="entry name" value="TRANSPORT ATP-BINDING PROTEIN"/>
    <property type="match status" value="1"/>
</dbReference>
<evidence type="ECO:0000259" key="6">
    <source>
        <dbReference type="PROSITE" id="PS50893"/>
    </source>
</evidence>
<dbReference type="InterPro" id="IPR017871">
    <property type="entry name" value="ABC_transporter-like_CS"/>
</dbReference>
<dbReference type="InterPro" id="IPR013563">
    <property type="entry name" value="Oligopep_ABC_C"/>
</dbReference>
<gene>
    <name evidence="7" type="ORF">ACFFGY_09385</name>
</gene>
<comment type="similarity">
    <text evidence="2">Belongs to the ABC transporter superfamily.</text>
</comment>
<comment type="subcellular location">
    <subcellularLocation>
        <location evidence="1">Cell inner membrane</location>
        <topology evidence="1">Peripheral membrane protein</topology>
    </subcellularLocation>
</comment>
<dbReference type="PROSITE" id="PS50893">
    <property type="entry name" value="ABC_TRANSPORTER_2"/>
    <property type="match status" value="1"/>
</dbReference>
<proteinExistence type="inferred from homology"/>
<keyword evidence="8" id="KW-1185">Reference proteome</keyword>
<evidence type="ECO:0000256" key="3">
    <source>
        <dbReference type="ARBA" id="ARBA00022448"/>
    </source>
</evidence>